<keyword evidence="2" id="KW-1185">Reference proteome</keyword>
<comment type="caution">
    <text evidence="1">The sequence shown here is derived from an EMBL/GenBank/DDBJ whole genome shotgun (WGS) entry which is preliminary data.</text>
</comment>
<dbReference type="RefSeq" id="WP_052041515.1">
    <property type="nucleotide sequence ID" value="NZ_ARXV01000007.1"/>
</dbReference>
<accession>A0A095SJ83</accession>
<dbReference type="AlphaFoldDB" id="A0A095SJ83"/>
<organism evidence="1 2">
    <name type="scientific">Alcanivorax nanhaiticus</name>
    <dbReference type="NCBI Taxonomy" id="1177154"/>
    <lineage>
        <taxon>Bacteria</taxon>
        <taxon>Pseudomonadati</taxon>
        <taxon>Pseudomonadota</taxon>
        <taxon>Gammaproteobacteria</taxon>
        <taxon>Oceanospirillales</taxon>
        <taxon>Alcanivoracaceae</taxon>
        <taxon>Alcanivorax</taxon>
    </lineage>
</organism>
<dbReference type="EMBL" id="ARXV01000007">
    <property type="protein sequence ID" value="KGD64607.1"/>
    <property type="molecule type" value="Genomic_DNA"/>
</dbReference>
<evidence type="ECO:0008006" key="3">
    <source>
        <dbReference type="Google" id="ProtNLM"/>
    </source>
</evidence>
<dbReference type="OrthoDB" id="9795020at2"/>
<reference evidence="1 2" key="1">
    <citation type="submission" date="2012-09" db="EMBL/GenBank/DDBJ databases">
        <title>Genome Sequence of alkane-degrading Bacterium Alcanivorax sp. 19-m-6.</title>
        <authorList>
            <person name="Lai Q."/>
            <person name="Shao Z."/>
        </authorList>
    </citation>
    <scope>NUCLEOTIDE SEQUENCE [LARGE SCALE GENOMIC DNA]</scope>
    <source>
        <strain evidence="1 2">19-m-6</strain>
    </source>
</reference>
<dbReference type="Proteomes" id="UP000029444">
    <property type="component" value="Unassembled WGS sequence"/>
</dbReference>
<dbReference type="eggNOG" id="ENOG502Z9IV">
    <property type="taxonomic scope" value="Bacteria"/>
</dbReference>
<proteinExistence type="predicted"/>
<dbReference type="PATRIC" id="fig|1177154.3.peg.2006"/>
<sequence length="259" mass="29273">MVKGLDRFREHFESYKDRYVLIGGVATWLALDEAGLDARATRDLDIVLCIEALDAEFAEHFWAFIRDGEYAIQEKSGGGRVFYRFSRPGQGDYPDMLELFSRKPDELVLGDDSHLTPIPVEDDVSSLSAILLDDDYYHWLHANVTEQGGVSVIDERCLIPLKAKAWLDLTERKAKGENVDSRNIKKHCSDVLRLFQLLTPDTRIELPASIENDLARFLDQAGPQINDGRLKSLGIRGVTADVVTDRIRDYFARTENGKG</sequence>
<name>A0A095SJ83_9GAMM</name>
<evidence type="ECO:0000313" key="2">
    <source>
        <dbReference type="Proteomes" id="UP000029444"/>
    </source>
</evidence>
<evidence type="ECO:0000313" key="1">
    <source>
        <dbReference type="EMBL" id="KGD64607.1"/>
    </source>
</evidence>
<gene>
    <name evidence="1" type="ORF">Y5S_01973</name>
</gene>
<protein>
    <recommendedName>
        <fullName evidence="3">Nucleotidyl transferase AbiEii/AbiGii toxin family protein</fullName>
    </recommendedName>
</protein>